<name>A0AA45C6I0_9BACT</name>
<gene>
    <name evidence="1" type="ORF">C7380_11076</name>
</gene>
<evidence type="ECO:0000313" key="1">
    <source>
        <dbReference type="EMBL" id="PWJ92083.1"/>
    </source>
</evidence>
<dbReference type="Proteomes" id="UP000245921">
    <property type="component" value="Unassembled WGS sequence"/>
</dbReference>
<protein>
    <submittedName>
        <fullName evidence="1">Uncharacterized protein</fullName>
    </submittedName>
</protein>
<sequence>MNLKFGFDREQKKEERKLLEKEKIENFNDEERAFYYEIEKLIYAEEEKDIKN</sequence>
<dbReference type="RefSeq" id="WP_158274850.1">
    <property type="nucleotide sequence ID" value="NZ_JAMHJO010000002.1"/>
</dbReference>
<accession>A0AA45C6I0</accession>
<organism evidence="1 2">
    <name type="scientific">Oceanotoga teriensis</name>
    <dbReference type="NCBI Taxonomy" id="515440"/>
    <lineage>
        <taxon>Bacteria</taxon>
        <taxon>Thermotogati</taxon>
        <taxon>Thermotogota</taxon>
        <taxon>Thermotogae</taxon>
        <taxon>Petrotogales</taxon>
        <taxon>Petrotogaceae</taxon>
        <taxon>Oceanotoga</taxon>
    </lineage>
</organism>
<proteinExistence type="predicted"/>
<reference evidence="1 2" key="1">
    <citation type="submission" date="2018-05" db="EMBL/GenBank/DDBJ databases">
        <title>Genomic Encyclopedia of Type Strains, Phase IV (KMG-IV): sequencing the most valuable type-strain genomes for metagenomic binning, comparative biology and taxonomic classification.</title>
        <authorList>
            <person name="Goeker M."/>
        </authorList>
    </citation>
    <scope>NUCLEOTIDE SEQUENCE [LARGE SCALE GENOMIC DNA]</scope>
    <source>
        <strain evidence="1 2">DSM 24906</strain>
    </source>
</reference>
<comment type="caution">
    <text evidence="1">The sequence shown here is derived from an EMBL/GenBank/DDBJ whole genome shotgun (WGS) entry which is preliminary data.</text>
</comment>
<dbReference type="EMBL" id="QGGI01000010">
    <property type="protein sequence ID" value="PWJ92083.1"/>
    <property type="molecule type" value="Genomic_DNA"/>
</dbReference>
<dbReference type="AlphaFoldDB" id="A0AA45C6I0"/>
<keyword evidence="2" id="KW-1185">Reference proteome</keyword>
<evidence type="ECO:0000313" key="2">
    <source>
        <dbReference type="Proteomes" id="UP000245921"/>
    </source>
</evidence>